<evidence type="ECO:0000313" key="2">
    <source>
        <dbReference type="EMBL" id="MUP41645.1"/>
    </source>
</evidence>
<feature type="signal peptide" evidence="1">
    <location>
        <begin position="1"/>
        <end position="18"/>
    </location>
</feature>
<reference evidence="2 3" key="1">
    <citation type="submission" date="2019-07" db="EMBL/GenBank/DDBJ databases">
        <title>Gramella aestuarii sp. nov., isolated from a tidal flat, and emended description of Gramella echinicola.</title>
        <authorList>
            <person name="Liu L."/>
        </authorList>
    </citation>
    <scope>NUCLEOTIDE SEQUENCE [LARGE SCALE GENOMIC DNA]</scope>
    <source>
        <strain evidence="2 3">BS12</strain>
    </source>
</reference>
<evidence type="ECO:0000256" key="1">
    <source>
        <dbReference type="SAM" id="SignalP"/>
    </source>
</evidence>
<dbReference type="InterPro" id="IPR036709">
    <property type="entry name" value="Autotransporte_beta_dom_sf"/>
</dbReference>
<sequence>MRKFSIFIAILFCSFAHAQLEFEKGYFINNSGETTECLIKNMDWNLNPDEFEYKISGNSQVETAKASDVREFKVGDFYYVGDYAKIEISSTKSGNLDQKRSPDFEEKNVFLRLLVNGEIDLLEYKTSSKSVFFYRKGDDEIEPLIYKKYLVNRKILENQRFRQQISNELTCENLNFQIQNIYYTRSDLMSYFTKLNNCINSTTPFYVVETGKPEFYFSPVVGLGYASLNVDRGLNAAGTELNGLEYGLGANLEYNFSFNNYKWSAVGELFYRSFSDEKFVDARNYDADLRVNYNSVNFFLGVKHYLFLNTNMNLFLQAGPVIDMPVNSEILFANTNRAMDPVLEDLDITLGFRFGVGLDFSKKFHVGMNYESRAVNGERFVEGGYDLDWKSSYNSLNLKLGYKIF</sequence>
<organism evidence="2 3">
    <name type="scientific">Christiangramia aestuarii</name>
    <dbReference type="NCBI Taxonomy" id="1028746"/>
    <lineage>
        <taxon>Bacteria</taxon>
        <taxon>Pseudomonadati</taxon>
        <taxon>Bacteroidota</taxon>
        <taxon>Flavobacteriia</taxon>
        <taxon>Flavobacteriales</taxon>
        <taxon>Flavobacteriaceae</taxon>
        <taxon>Christiangramia</taxon>
    </lineage>
</organism>
<dbReference type="EMBL" id="VJVW01000001">
    <property type="protein sequence ID" value="MUP41645.1"/>
    <property type="molecule type" value="Genomic_DNA"/>
</dbReference>
<dbReference type="Proteomes" id="UP000460416">
    <property type="component" value="Unassembled WGS sequence"/>
</dbReference>
<gene>
    <name evidence="2" type="ORF">FLP08_03590</name>
</gene>
<name>A0A7M3SYG4_9FLAO</name>
<evidence type="ECO:0000313" key="3">
    <source>
        <dbReference type="Proteomes" id="UP000460416"/>
    </source>
</evidence>
<dbReference type="RefSeq" id="WP_156274117.1">
    <property type="nucleotide sequence ID" value="NZ_BAABGI010000002.1"/>
</dbReference>
<keyword evidence="3" id="KW-1185">Reference proteome</keyword>
<feature type="chain" id="PRO_5029475641" description="PorT family protein" evidence="1">
    <location>
        <begin position="19"/>
        <end position="405"/>
    </location>
</feature>
<protein>
    <recommendedName>
        <fullName evidence="4">PorT family protein</fullName>
    </recommendedName>
</protein>
<comment type="caution">
    <text evidence="2">The sequence shown here is derived from an EMBL/GenBank/DDBJ whole genome shotgun (WGS) entry which is preliminary data.</text>
</comment>
<dbReference type="AlphaFoldDB" id="A0A7M3SYG4"/>
<proteinExistence type="predicted"/>
<dbReference type="OrthoDB" id="921445at2"/>
<dbReference type="SUPFAM" id="SSF103515">
    <property type="entry name" value="Autotransporter"/>
    <property type="match status" value="1"/>
</dbReference>
<accession>A0A7M3SYG4</accession>
<evidence type="ECO:0008006" key="4">
    <source>
        <dbReference type="Google" id="ProtNLM"/>
    </source>
</evidence>
<keyword evidence="1" id="KW-0732">Signal</keyword>